<dbReference type="InterPro" id="IPR056009">
    <property type="entry name" value="DUF7587"/>
</dbReference>
<evidence type="ECO:0000259" key="1">
    <source>
        <dbReference type="Pfam" id="PF24494"/>
    </source>
</evidence>
<dbReference type="Proteomes" id="UP000019373">
    <property type="component" value="Unassembled WGS sequence"/>
</dbReference>
<dbReference type="HOGENOM" id="CLU_035446_1_0_1"/>
<proteinExistence type="predicted"/>
<dbReference type="EMBL" id="KE721227">
    <property type="protein sequence ID" value="ERF71284.1"/>
    <property type="molecule type" value="Genomic_DNA"/>
</dbReference>
<dbReference type="OMA" id="YYEHENR"/>
<dbReference type="GeneID" id="19240289"/>
<dbReference type="RefSeq" id="XP_007803106.1">
    <property type="nucleotide sequence ID" value="XM_007804915.1"/>
</dbReference>
<gene>
    <name evidence="2" type="ORF">EPUS_05336</name>
</gene>
<keyword evidence="3" id="KW-1185">Reference proteome</keyword>
<feature type="domain" description="DUF7587" evidence="1">
    <location>
        <begin position="268"/>
        <end position="390"/>
    </location>
</feature>
<evidence type="ECO:0000313" key="3">
    <source>
        <dbReference type="Proteomes" id="UP000019373"/>
    </source>
</evidence>
<protein>
    <recommendedName>
        <fullName evidence="1">DUF7587 domain-containing protein</fullName>
    </recommendedName>
</protein>
<dbReference type="Pfam" id="PF24494">
    <property type="entry name" value="DUF7587"/>
    <property type="match status" value="1"/>
</dbReference>
<organism evidence="2 3">
    <name type="scientific">Endocarpon pusillum (strain Z07020 / HMAS-L-300199)</name>
    <name type="common">Lichen-forming fungus</name>
    <dbReference type="NCBI Taxonomy" id="1263415"/>
    <lineage>
        <taxon>Eukaryota</taxon>
        <taxon>Fungi</taxon>
        <taxon>Dikarya</taxon>
        <taxon>Ascomycota</taxon>
        <taxon>Pezizomycotina</taxon>
        <taxon>Eurotiomycetes</taxon>
        <taxon>Chaetothyriomycetidae</taxon>
        <taxon>Verrucariales</taxon>
        <taxon>Verrucariaceae</taxon>
        <taxon>Endocarpon</taxon>
    </lineage>
</organism>
<dbReference type="AlphaFoldDB" id="U1HQC6"/>
<name>U1HQC6_ENDPU</name>
<dbReference type="eggNOG" id="ENOG502SJQX">
    <property type="taxonomic scope" value="Eukaryota"/>
</dbReference>
<evidence type="ECO:0000313" key="2">
    <source>
        <dbReference type="EMBL" id="ERF71284.1"/>
    </source>
</evidence>
<accession>U1HQC6</accession>
<sequence>METGIEDIEGLVCDLNIADDAPQDCGQEPLRSTCSHPVSLQNAIHMLIQSTKTITSQAQSVKSLADDANSSGNLPITEVCSLREGIKKLRNITFNLQTTIDALNEATERSVIIRLRSLGSQSATIVYKILSHFDKQIKDIVRQVLNNTSDREVLWKVAEECYNQVTSPSGNLNADDYFVPLEEACPEWPYDPDFESEEYYEHENRLDVDEDYAAAFQEQTEHRSEARRRDRQSWPEFWIRVLNNSPAGPTLFYPPASFDTQSLNFDAVPQYLFRTFDEASSGRNDESVIASLASITGSHESSRTDILTLERHKAAGLLHMHLNKSCFTGEASDNLMSWTSSLLFAIQYAFWRLRFGPCRRSDIKICAVDTKNFPQGQFAQDIWLLKAYHATARRLGDPMRRFFDFRLENEDFYNGEYLSQGAVNHTDRSCVVSLEHLIQAGLFELYPEFRDASGSEKWTRRVLELRQNWSAEQGTTDREIQLALGVGSSCFTRFEPSDIASILLTFKNRKCPRLNPTNQFNKQRPKWADKPDEVRRYWIATEAVNSYNRLPHAWINYKTLREIFD</sequence>
<dbReference type="OrthoDB" id="4152607at2759"/>
<reference evidence="3" key="1">
    <citation type="journal article" date="2014" name="BMC Genomics">
        <title>Genome characteristics reveal the impact of lichenization on lichen-forming fungus Endocarpon pusillum Hedwig (Verrucariales, Ascomycota).</title>
        <authorList>
            <person name="Wang Y.-Y."/>
            <person name="Liu B."/>
            <person name="Zhang X.-Y."/>
            <person name="Zhou Q.-M."/>
            <person name="Zhang T."/>
            <person name="Li H."/>
            <person name="Yu Y.-F."/>
            <person name="Zhang X.-L."/>
            <person name="Hao X.-Y."/>
            <person name="Wang M."/>
            <person name="Wang L."/>
            <person name="Wei J.-C."/>
        </authorList>
    </citation>
    <scope>NUCLEOTIDE SEQUENCE [LARGE SCALE GENOMIC DNA]</scope>
    <source>
        <strain evidence="3">Z07020 / HMAS-L-300199</strain>
    </source>
</reference>